<dbReference type="Proteomes" id="UP000033854">
    <property type="component" value="Unassembled WGS sequence"/>
</dbReference>
<keyword evidence="1" id="KW-1133">Transmembrane helix</keyword>
<gene>
    <name evidence="2" type="ORF">UV06_C0004G0079</name>
</gene>
<accession>A0A0G0Z2D4</accession>
<name>A0A0G0Z2D4_9BACT</name>
<evidence type="ECO:0000313" key="2">
    <source>
        <dbReference type="EMBL" id="KKS42944.1"/>
    </source>
</evidence>
<evidence type="ECO:0000313" key="3">
    <source>
        <dbReference type="Proteomes" id="UP000033854"/>
    </source>
</evidence>
<dbReference type="EMBL" id="LCDA01000004">
    <property type="protein sequence ID" value="KKS42944.1"/>
    <property type="molecule type" value="Genomic_DNA"/>
</dbReference>
<protein>
    <submittedName>
        <fullName evidence="2">Uncharacterized protein</fullName>
    </submittedName>
</protein>
<feature type="transmembrane region" description="Helical" evidence="1">
    <location>
        <begin position="139"/>
        <end position="156"/>
    </location>
</feature>
<evidence type="ECO:0000256" key="1">
    <source>
        <dbReference type="SAM" id="Phobius"/>
    </source>
</evidence>
<reference evidence="2 3" key="1">
    <citation type="journal article" date="2015" name="Nature">
        <title>rRNA introns, odd ribosomes, and small enigmatic genomes across a large radiation of phyla.</title>
        <authorList>
            <person name="Brown C.T."/>
            <person name="Hug L.A."/>
            <person name="Thomas B.C."/>
            <person name="Sharon I."/>
            <person name="Castelle C.J."/>
            <person name="Singh A."/>
            <person name="Wilkins M.J."/>
            <person name="Williams K.H."/>
            <person name="Banfield J.F."/>
        </authorList>
    </citation>
    <scope>NUCLEOTIDE SEQUENCE [LARGE SCALE GENOMIC DNA]</scope>
</reference>
<proteinExistence type="predicted"/>
<dbReference type="AlphaFoldDB" id="A0A0G0Z2D4"/>
<keyword evidence="1" id="KW-0472">Membrane</keyword>
<sequence length="168" mass="17778">MKKVMFCLWGLLGSILIVKSVWAYDLTLTSVGALSTLGTNYSVVDYIGGIPTLTGTASPSAQVGVKIKTLLNYATASTSGVWQFVPASLDQGDNLITITSGVQSISFTLKFNSTTSASVATPAALPDEAVLLDAGVWEYYIPALVAGIGVYFLGRLGKDKMQKWEKGD</sequence>
<organism evidence="2 3">
    <name type="scientific">Candidatus Collierbacteria bacterium GW2011_GWA2_42_17</name>
    <dbReference type="NCBI Taxonomy" id="1618378"/>
    <lineage>
        <taxon>Bacteria</taxon>
        <taxon>Candidatus Collieribacteriota</taxon>
    </lineage>
</organism>
<keyword evidence="1" id="KW-0812">Transmembrane</keyword>
<comment type="caution">
    <text evidence="2">The sequence shown here is derived from an EMBL/GenBank/DDBJ whole genome shotgun (WGS) entry which is preliminary data.</text>
</comment>